<keyword evidence="3" id="KW-0732">Signal</keyword>
<dbReference type="InterPro" id="IPR024079">
    <property type="entry name" value="MetalloPept_cat_dom_sf"/>
</dbReference>
<dbReference type="PROSITE" id="PS51864">
    <property type="entry name" value="ASTACIN"/>
    <property type="match status" value="1"/>
</dbReference>
<dbReference type="GO" id="GO:0004222">
    <property type="term" value="F:metalloendopeptidase activity"/>
    <property type="evidence" value="ECO:0007669"/>
    <property type="project" value="InterPro"/>
</dbReference>
<dbReference type="GO" id="GO:0006508">
    <property type="term" value="P:proteolysis"/>
    <property type="evidence" value="ECO:0007669"/>
    <property type="project" value="InterPro"/>
</dbReference>
<dbReference type="PANTHER" id="PTHR10127:SF861">
    <property type="entry name" value="DORSAL-VENTRAL PATTERNING PROTEIN TOLLOID-RELATED"/>
    <property type="match status" value="1"/>
</dbReference>
<keyword evidence="6" id="KW-1185">Reference proteome</keyword>
<feature type="domain" description="Peptidase M12A" evidence="4">
    <location>
        <begin position="357"/>
        <end position="421"/>
    </location>
</feature>
<sequence>MLFQVTLVRLLLVCVGETFLTDNSTLRPVQIIRSPVQILFPANTVLSSARTVRNATLDFHSNRTIFHRKRRKYERISTTTRNASSFNISTVDQLGTLSQHKRLRPLDDETIFIPDGLVFEPHKDLSILYPNSHWLDPCKAYAYHGDIALDSDESQAMTLKQIALSDHPIQNWDDVQETSVVHKSLETQPLISTSQTTPLSPSNAASIPLKTKSRSIKTTKPQGSLLSNKSAKIRDLRRKRLQAHERLWGQKFRRRIGRIQQFNRKRSNTQQKERTPLDFRSLKPDHRRKYKRLLSRLQMIRRKLRGMEQRHRFSRWHLTSQSSHQAVRASQPVRETVLYQNDFVPVQSKRTRRTKRAATAYVSRTWPNGVIPYIIEANFSSETKATIVKAMRHWENYTCLSFVEREPHHKSYIVFTEKACG</sequence>
<proteinExistence type="predicted"/>
<dbReference type="Proteomes" id="UP000699462">
    <property type="component" value="Unassembled WGS sequence"/>
</dbReference>
<dbReference type="SUPFAM" id="SSF55486">
    <property type="entry name" value="Metalloproteases ('zincins'), catalytic domain"/>
    <property type="match status" value="1"/>
</dbReference>
<organism evidence="5 6">
    <name type="scientific">Paragonimus westermani</name>
    <dbReference type="NCBI Taxonomy" id="34504"/>
    <lineage>
        <taxon>Eukaryota</taxon>
        <taxon>Metazoa</taxon>
        <taxon>Spiralia</taxon>
        <taxon>Lophotrochozoa</taxon>
        <taxon>Platyhelminthes</taxon>
        <taxon>Trematoda</taxon>
        <taxon>Digenea</taxon>
        <taxon>Plagiorchiida</taxon>
        <taxon>Troglotremata</taxon>
        <taxon>Troglotrematidae</taxon>
        <taxon>Paragonimus</taxon>
    </lineage>
</organism>
<feature type="signal peptide" evidence="3">
    <location>
        <begin position="1"/>
        <end position="16"/>
    </location>
</feature>
<feature type="region of interest" description="Disordered" evidence="2">
    <location>
        <begin position="191"/>
        <end position="227"/>
    </location>
</feature>
<dbReference type="OrthoDB" id="291007at2759"/>
<evidence type="ECO:0000313" key="6">
    <source>
        <dbReference type="Proteomes" id="UP000699462"/>
    </source>
</evidence>
<comment type="caution">
    <text evidence="1">Lacks conserved residue(s) required for the propagation of feature annotation.</text>
</comment>
<protein>
    <recommendedName>
        <fullName evidence="4">Peptidase M12A domain-containing protein</fullName>
    </recommendedName>
</protein>
<reference evidence="5 6" key="1">
    <citation type="submission" date="2019-07" db="EMBL/GenBank/DDBJ databases">
        <title>Annotation for the trematode Paragonimus westermani.</title>
        <authorList>
            <person name="Choi Y.-J."/>
        </authorList>
    </citation>
    <scope>NUCLEOTIDE SEQUENCE [LARGE SCALE GENOMIC DNA]</scope>
    <source>
        <strain evidence="5">180907_Pwestermani</strain>
    </source>
</reference>
<feature type="chain" id="PRO_5035882801" description="Peptidase M12A domain-containing protein" evidence="3">
    <location>
        <begin position="17"/>
        <end position="421"/>
    </location>
</feature>
<dbReference type="Gene3D" id="3.40.390.10">
    <property type="entry name" value="Collagenase (Catalytic Domain)"/>
    <property type="match status" value="1"/>
</dbReference>
<evidence type="ECO:0000256" key="3">
    <source>
        <dbReference type="SAM" id="SignalP"/>
    </source>
</evidence>
<dbReference type="PANTHER" id="PTHR10127">
    <property type="entry name" value="DISCOIDIN, CUB, EGF, LAMININ , AND ZINC METALLOPROTEASE DOMAIN CONTAINING"/>
    <property type="match status" value="1"/>
</dbReference>
<dbReference type="EMBL" id="JTDF01000312">
    <property type="protein sequence ID" value="KAF8571804.1"/>
    <property type="molecule type" value="Genomic_DNA"/>
</dbReference>
<comment type="caution">
    <text evidence="5">The sequence shown here is derived from an EMBL/GenBank/DDBJ whole genome shotgun (WGS) entry which is preliminary data.</text>
</comment>
<evidence type="ECO:0000256" key="2">
    <source>
        <dbReference type="SAM" id="MobiDB-lite"/>
    </source>
</evidence>
<dbReference type="Pfam" id="PF01400">
    <property type="entry name" value="Astacin"/>
    <property type="match status" value="1"/>
</dbReference>
<evidence type="ECO:0000256" key="1">
    <source>
        <dbReference type="PROSITE-ProRule" id="PRU01211"/>
    </source>
</evidence>
<dbReference type="AlphaFoldDB" id="A0A8T0DX82"/>
<dbReference type="InterPro" id="IPR001506">
    <property type="entry name" value="Peptidase_M12A"/>
</dbReference>
<accession>A0A8T0DX82</accession>
<name>A0A8T0DX82_9TREM</name>
<evidence type="ECO:0000259" key="4">
    <source>
        <dbReference type="PROSITE" id="PS51864"/>
    </source>
</evidence>
<gene>
    <name evidence="5" type="ORF">P879_01206</name>
</gene>
<evidence type="ECO:0000313" key="5">
    <source>
        <dbReference type="EMBL" id="KAF8571804.1"/>
    </source>
</evidence>
<feature type="compositionally biased region" description="Polar residues" evidence="2">
    <location>
        <begin position="218"/>
        <end position="227"/>
    </location>
</feature>
<feature type="compositionally biased region" description="Polar residues" evidence="2">
    <location>
        <begin position="191"/>
        <end position="205"/>
    </location>
</feature>